<gene>
    <name evidence="8" type="ORF">MAR_035795</name>
</gene>
<accession>A0ABY7EP43</accession>
<keyword evidence="4" id="KW-0472">Membrane</keyword>
<evidence type="ECO:0000256" key="6">
    <source>
        <dbReference type="SAM" id="SignalP"/>
    </source>
</evidence>
<proteinExistence type="predicted"/>
<dbReference type="PANTHER" id="PTHR24027">
    <property type="entry name" value="CADHERIN-23"/>
    <property type="match status" value="1"/>
</dbReference>
<feature type="signal peptide" evidence="6">
    <location>
        <begin position="1"/>
        <end position="22"/>
    </location>
</feature>
<comment type="subcellular location">
    <subcellularLocation>
        <location evidence="1">Membrane</location>
    </subcellularLocation>
</comment>
<keyword evidence="2" id="KW-0677">Repeat</keyword>
<dbReference type="SUPFAM" id="SSF49313">
    <property type="entry name" value="Cadherin-like"/>
    <property type="match status" value="1"/>
</dbReference>
<dbReference type="PROSITE" id="PS50268">
    <property type="entry name" value="CADHERIN_2"/>
    <property type="match status" value="1"/>
</dbReference>
<evidence type="ECO:0000313" key="9">
    <source>
        <dbReference type="Proteomes" id="UP001164746"/>
    </source>
</evidence>
<dbReference type="Gene3D" id="2.60.40.60">
    <property type="entry name" value="Cadherins"/>
    <property type="match status" value="1"/>
</dbReference>
<protein>
    <recommendedName>
        <fullName evidence="7">Cadherin domain-containing protein</fullName>
    </recommendedName>
</protein>
<keyword evidence="6" id="KW-0732">Signal</keyword>
<dbReference type="InterPro" id="IPR015919">
    <property type="entry name" value="Cadherin-like_sf"/>
</dbReference>
<feature type="chain" id="PRO_5046604924" description="Cadherin domain-containing protein" evidence="6">
    <location>
        <begin position="23"/>
        <end position="261"/>
    </location>
</feature>
<dbReference type="EMBL" id="CP111018">
    <property type="protein sequence ID" value="WAR10719.1"/>
    <property type="molecule type" value="Genomic_DNA"/>
</dbReference>
<feature type="domain" description="Cadherin" evidence="7">
    <location>
        <begin position="44"/>
        <end position="174"/>
    </location>
</feature>
<evidence type="ECO:0000256" key="4">
    <source>
        <dbReference type="ARBA" id="ARBA00023136"/>
    </source>
</evidence>
<evidence type="ECO:0000256" key="5">
    <source>
        <dbReference type="PROSITE-ProRule" id="PRU00043"/>
    </source>
</evidence>
<evidence type="ECO:0000259" key="7">
    <source>
        <dbReference type="PROSITE" id="PS50268"/>
    </source>
</evidence>
<dbReference type="Proteomes" id="UP001164746">
    <property type="component" value="Chromosome 7"/>
</dbReference>
<organism evidence="8 9">
    <name type="scientific">Mya arenaria</name>
    <name type="common">Soft-shell clam</name>
    <dbReference type="NCBI Taxonomy" id="6604"/>
    <lineage>
        <taxon>Eukaryota</taxon>
        <taxon>Metazoa</taxon>
        <taxon>Spiralia</taxon>
        <taxon>Lophotrochozoa</taxon>
        <taxon>Mollusca</taxon>
        <taxon>Bivalvia</taxon>
        <taxon>Autobranchia</taxon>
        <taxon>Heteroconchia</taxon>
        <taxon>Euheterodonta</taxon>
        <taxon>Imparidentia</taxon>
        <taxon>Neoheterodontei</taxon>
        <taxon>Myida</taxon>
        <taxon>Myoidea</taxon>
        <taxon>Myidae</taxon>
        <taxon>Mya</taxon>
    </lineage>
</organism>
<keyword evidence="3 5" id="KW-0106">Calcium</keyword>
<evidence type="ECO:0000313" key="8">
    <source>
        <dbReference type="EMBL" id="WAR10719.1"/>
    </source>
</evidence>
<dbReference type="InterPro" id="IPR002126">
    <property type="entry name" value="Cadherin-like_dom"/>
</dbReference>
<dbReference type="InterPro" id="IPR039808">
    <property type="entry name" value="Cadherin"/>
</dbReference>
<reference evidence="8" key="1">
    <citation type="submission" date="2022-11" db="EMBL/GenBank/DDBJ databases">
        <title>Centuries of genome instability and evolution in soft-shell clam transmissible cancer (bioRxiv).</title>
        <authorList>
            <person name="Hart S.F.M."/>
            <person name="Yonemitsu M.A."/>
            <person name="Giersch R.M."/>
            <person name="Beal B.F."/>
            <person name="Arriagada G."/>
            <person name="Davis B.W."/>
            <person name="Ostrander E.A."/>
            <person name="Goff S.P."/>
            <person name="Metzger M.J."/>
        </authorList>
    </citation>
    <scope>NUCLEOTIDE SEQUENCE</scope>
    <source>
        <strain evidence="8">MELC-2E11</strain>
        <tissue evidence="8">Siphon/mantle</tissue>
    </source>
</reference>
<dbReference type="PANTHER" id="PTHR24027:SF438">
    <property type="entry name" value="CADHERIN 23"/>
    <property type="match status" value="1"/>
</dbReference>
<dbReference type="CDD" id="cd11304">
    <property type="entry name" value="Cadherin_repeat"/>
    <property type="match status" value="1"/>
</dbReference>
<sequence>MDFRGFTACAIIALCLIKQSDAQITAWTALDSAGDAATVTVSGTDGTVPVSVVESTAVGGTLFTVTATGNSATYGYTFATDGNPSTLGAIAASTSGAVTLAAGKSFDYETTKTHVFKIIATDAAAAGNVGTATITVTITDTAEFTKYAFCLSSSSVTAGSSVGTLVTDQSSPTFTAATTVDFASFTIDTATGAITVATGVTLEATTQTYYTFTTTAAATGVTTSPATSVYVLINCSSDSGAGQVASLLGVLLLSVATALFY</sequence>
<keyword evidence="9" id="KW-1185">Reference proteome</keyword>
<evidence type="ECO:0000256" key="2">
    <source>
        <dbReference type="ARBA" id="ARBA00022737"/>
    </source>
</evidence>
<name>A0ABY7EP43_MYAAR</name>
<evidence type="ECO:0000256" key="1">
    <source>
        <dbReference type="ARBA" id="ARBA00004370"/>
    </source>
</evidence>
<evidence type="ECO:0000256" key="3">
    <source>
        <dbReference type="ARBA" id="ARBA00022837"/>
    </source>
</evidence>